<reference evidence="7" key="1">
    <citation type="journal article" date="2019" name="Int. J. Syst. Evol. Microbiol.">
        <title>The Global Catalogue of Microorganisms (GCM) 10K type strain sequencing project: providing services to taxonomists for standard genome sequencing and annotation.</title>
        <authorList>
            <consortium name="The Broad Institute Genomics Platform"/>
            <consortium name="The Broad Institute Genome Sequencing Center for Infectious Disease"/>
            <person name="Wu L."/>
            <person name="Ma J."/>
        </authorList>
    </citation>
    <scope>NUCLEOTIDE SEQUENCE [LARGE SCALE GENOMIC DNA]</scope>
    <source>
        <strain evidence="7">JCM 7356</strain>
    </source>
</reference>
<evidence type="ECO:0000313" key="7">
    <source>
        <dbReference type="Proteomes" id="UP001500305"/>
    </source>
</evidence>
<evidence type="ECO:0000256" key="3">
    <source>
        <dbReference type="ARBA" id="ARBA00012510"/>
    </source>
</evidence>
<gene>
    <name evidence="6" type="ORF">GCM10010430_17690</name>
</gene>
<dbReference type="Pfam" id="PF05694">
    <property type="entry name" value="SBP56"/>
    <property type="match status" value="1"/>
</dbReference>
<dbReference type="InterPro" id="IPR008826">
    <property type="entry name" value="Se-bd"/>
</dbReference>
<dbReference type="EMBL" id="BAAATR010000005">
    <property type="protein sequence ID" value="GAA2237171.1"/>
    <property type="molecule type" value="Genomic_DNA"/>
</dbReference>
<dbReference type="EC" id="1.8.3.4" evidence="3"/>
<dbReference type="SUPFAM" id="SSF75011">
    <property type="entry name" value="3-carboxy-cis,cis-mucoante lactonizing enzyme"/>
    <property type="match status" value="1"/>
</dbReference>
<comment type="similarity">
    <text evidence="2">Belongs to the selenium-binding protein family.</text>
</comment>
<evidence type="ECO:0000256" key="5">
    <source>
        <dbReference type="ARBA" id="ARBA00047539"/>
    </source>
</evidence>
<accession>A0ABP5QM99</accession>
<comment type="pathway">
    <text evidence="1">Organosulfur degradation.</text>
</comment>
<comment type="caution">
    <text evidence="6">The sequence shown here is derived from an EMBL/GenBank/DDBJ whole genome shotgun (WGS) entry which is preliminary data.</text>
</comment>
<proteinExistence type="inferred from homology"/>
<keyword evidence="7" id="KW-1185">Reference proteome</keyword>
<dbReference type="InterPro" id="IPR015943">
    <property type="entry name" value="WD40/YVTN_repeat-like_dom_sf"/>
</dbReference>
<dbReference type="PANTHER" id="PTHR23300:SF0">
    <property type="entry name" value="METHANETHIOL OXIDASE"/>
    <property type="match status" value="1"/>
</dbReference>
<dbReference type="Gene3D" id="2.130.10.10">
    <property type="entry name" value="YVTN repeat-like/Quinoprotein amine dehydrogenase"/>
    <property type="match status" value="1"/>
</dbReference>
<dbReference type="RefSeq" id="WP_344635682.1">
    <property type="nucleotide sequence ID" value="NZ_BAAATR010000005.1"/>
</dbReference>
<sequence>MADAHAARGHTDPSLYRTPAEAVAAPPEKLAYVAGFDRSASRPDALITVDTDPDSPGYGRVLNFAELPETGDELHHFGWNACSSALAHACHTNPERRFLLLPGLRSSRLHVMDTRPDPVRPKLVKTVSAKELAAKAGYSRPHTLHCGPDGVFLSCLGGADGADGPGGVALLDHTSFEVLRAWETDRGPQHLAYDVWWHLAGNVGITSEWGTPSMVEEGVVPELLLGRRYGHALHFWELDSGRHLQRIDLGDEHQMVLELRPAHDPEQQWGFVGVVTNVEDLSASVWLWYRDGAAFAARKVIEIPAEPARTEDLPPALQPFGAVPPLVTDINLSVDDRWLYVSAWGTGELFQYDVTDPFHPRKTGSVRLGGITGQAPHPTAPDVPLTGGPQMVELSRDGKRVYLTNSLYGSWDDQFYPGGIDPWMIKLDADTVEGGLTVDPRFFPHGADFRGLRVHQTHLSGGDASSDSYCFR</sequence>
<organism evidence="6 7">
    <name type="scientific">Kitasatospora cystarginea</name>
    <dbReference type="NCBI Taxonomy" id="58350"/>
    <lineage>
        <taxon>Bacteria</taxon>
        <taxon>Bacillati</taxon>
        <taxon>Actinomycetota</taxon>
        <taxon>Actinomycetes</taxon>
        <taxon>Kitasatosporales</taxon>
        <taxon>Streptomycetaceae</taxon>
        <taxon>Kitasatospora</taxon>
    </lineage>
</organism>
<protein>
    <recommendedName>
        <fullName evidence="4">Methanethiol oxidase</fullName>
        <ecNumber evidence="3">1.8.3.4</ecNumber>
    </recommendedName>
</protein>
<dbReference type="PANTHER" id="PTHR23300">
    <property type="entry name" value="METHANETHIOL OXIDASE"/>
    <property type="match status" value="1"/>
</dbReference>
<evidence type="ECO:0000256" key="4">
    <source>
        <dbReference type="ARBA" id="ARBA00015601"/>
    </source>
</evidence>
<evidence type="ECO:0000256" key="1">
    <source>
        <dbReference type="ARBA" id="ARBA00005177"/>
    </source>
</evidence>
<evidence type="ECO:0000313" key="6">
    <source>
        <dbReference type="EMBL" id="GAA2237171.1"/>
    </source>
</evidence>
<comment type="catalytic activity">
    <reaction evidence="5">
        <text>methanethiol + O2 + H2O = hydrogen sulfide + formaldehyde + H2O2 + H(+)</text>
        <dbReference type="Rhea" id="RHEA:11812"/>
        <dbReference type="ChEBI" id="CHEBI:15377"/>
        <dbReference type="ChEBI" id="CHEBI:15378"/>
        <dbReference type="ChEBI" id="CHEBI:15379"/>
        <dbReference type="ChEBI" id="CHEBI:16007"/>
        <dbReference type="ChEBI" id="CHEBI:16240"/>
        <dbReference type="ChEBI" id="CHEBI:16842"/>
        <dbReference type="ChEBI" id="CHEBI:29919"/>
        <dbReference type="EC" id="1.8.3.4"/>
    </reaction>
</comment>
<dbReference type="Proteomes" id="UP001500305">
    <property type="component" value="Unassembled WGS sequence"/>
</dbReference>
<evidence type="ECO:0000256" key="2">
    <source>
        <dbReference type="ARBA" id="ARBA00005606"/>
    </source>
</evidence>
<name>A0ABP5QM99_9ACTN</name>